<dbReference type="EMBL" id="BPLQ01004971">
    <property type="protein sequence ID" value="GIY11866.1"/>
    <property type="molecule type" value="Genomic_DNA"/>
</dbReference>
<evidence type="ECO:0000256" key="1">
    <source>
        <dbReference type="SAM" id="MobiDB-lite"/>
    </source>
</evidence>
<evidence type="ECO:0000313" key="2">
    <source>
        <dbReference type="EMBL" id="GIY11866.1"/>
    </source>
</evidence>
<reference evidence="2 3" key="1">
    <citation type="submission" date="2021-06" db="EMBL/GenBank/DDBJ databases">
        <title>Caerostris darwini draft genome.</title>
        <authorList>
            <person name="Kono N."/>
            <person name="Arakawa K."/>
        </authorList>
    </citation>
    <scope>NUCLEOTIDE SEQUENCE [LARGE SCALE GENOMIC DNA]</scope>
</reference>
<name>A0AAV4QSI7_9ARAC</name>
<dbReference type="AlphaFoldDB" id="A0AAV4QSI7"/>
<organism evidence="2 3">
    <name type="scientific">Caerostris darwini</name>
    <dbReference type="NCBI Taxonomy" id="1538125"/>
    <lineage>
        <taxon>Eukaryota</taxon>
        <taxon>Metazoa</taxon>
        <taxon>Ecdysozoa</taxon>
        <taxon>Arthropoda</taxon>
        <taxon>Chelicerata</taxon>
        <taxon>Arachnida</taxon>
        <taxon>Araneae</taxon>
        <taxon>Araneomorphae</taxon>
        <taxon>Entelegynae</taxon>
        <taxon>Araneoidea</taxon>
        <taxon>Araneidae</taxon>
        <taxon>Caerostris</taxon>
    </lineage>
</organism>
<keyword evidence="3" id="KW-1185">Reference proteome</keyword>
<protein>
    <submittedName>
        <fullName evidence="2">Uncharacterized protein</fullName>
    </submittedName>
</protein>
<gene>
    <name evidence="2" type="ORF">CDAR_29741</name>
</gene>
<accession>A0AAV4QSI7</accession>
<evidence type="ECO:0000313" key="3">
    <source>
        <dbReference type="Proteomes" id="UP001054837"/>
    </source>
</evidence>
<dbReference type="Proteomes" id="UP001054837">
    <property type="component" value="Unassembled WGS sequence"/>
</dbReference>
<feature type="region of interest" description="Disordered" evidence="1">
    <location>
        <begin position="79"/>
        <end position="101"/>
    </location>
</feature>
<comment type="caution">
    <text evidence="2">The sequence shown here is derived from an EMBL/GenBank/DDBJ whole genome shotgun (WGS) entry which is preliminary data.</text>
</comment>
<sequence length="101" mass="11436">MYMFRFVKTNNSRYFNSKDEEEKNHSGPHYQHISMPRGGWLESLNGRPTGLARDTMTLNIYLTFRSLQFPAVFSSAAGEGSRSRACQPCAKSHAKTTPCTQ</sequence>
<proteinExistence type="predicted"/>